<organism evidence="3 4">
    <name type="scientific">Propionispora hippei DSM 15287</name>
    <dbReference type="NCBI Taxonomy" id="1123003"/>
    <lineage>
        <taxon>Bacteria</taxon>
        <taxon>Bacillati</taxon>
        <taxon>Bacillota</taxon>
        <taxon>Negativicutes</taxon>
        <taxon>Selenomonadales</taxon>
        <taxon>Sporomusaceae</taxon>
        <taxon>Propionispora</taxon>
    </lineage>
</organism>
<dbReference type="SUPFAM" id="SSF53756">
    <property type="entry name" value="UDP-Glycosyltransferase/glycogen phosphorylase"/>
    <property type="match status" value="1"/>
</dbReference>
<dbReference type="PANTHER" id="PTHR45947">
    <property type="entry name" value="SULFOQUINOVOSYL TRANSFERASE SQD2"/>
    <property type="match status" value="1"/>
</dbReference>
<dbReference type="GO" id="GO:0016757">
    <property type="term" value="F:glycosyltransferase activity"/>
    <property type="evidence" value="ECO:0007669"/>
    <property type="project" value="InterPro"/>
</dbReference>
<dbReference type="InterPro" id="IPR001296">
    <property type="entry name" value="Glyco_trans_1"/>
</dbReference>
<feature type="domain" description="Glycosyl transferase family 1" evidence="1">
    <location>
        <begin position="167"/>
        <end position="334"/>
    </location>
</feature>
<dbReference type="PANTHER" id="PTHR45947:SF14">
    <property type="entry name" value="SLL1723 PROTEIN"/>
    <property type="match status" value="1"/>
</dbReference>
<dbReference type="EMBL" id="FQZD01000025">
    <property type="protein sequence ID" value="SHJ53744.1"/>
    <property type="molecule type" value="Genomic_DNA"/>
</dbReference>
<evidence type="ECO:0000259" key="1">
    <source>
        <dbReference type="Pfam" id="PF00534"/>
    </source>
</evidence>
<dbReference type="InterPro" id="IPR028098">
    <property type="entry name" value="Glyco_trans_4-like_N"/>
</dbReference>
<reference evidence="3 4" key="1">
    <citation type="submission" date="2016-11" db="EMBL/GenBank/DDBJ databases">
        <authorList>
            <person name="Varghese N."/>
            <person name="Submissions S."/>
        </authorList>
    </citation>
    <scope>NUCLEOTIDE SEQUENCE [LARGE SCALE GENOMIC DNA]</scope>
    <source>
        <strain evidence="3 4">DSM 15287</strain>
    </source>
</reference>
<proteinExistence type="predicted"/>
<name>A0A1M6K451_9FIRM</name>
<dbReference type="Gene3D" id="3.40.50.2000">
    <property type="entry name" value="Glycogen Phosphorylase B"/>
    <property type="match status" value="2"/>
</dbReference>
<accession>A0A1M6K451</accession>
<dbReference type="CDD" id="cd03801">
    <property type="entry name" value="GT4_PimA-like"/>
    <property type="match status" value="1"/>
</dbReference>
<keyword evidence="3" id="KW-0808">Transferase</keyword>
<evidence type="ECO:0000259" key="2">
    <source>
        <dbReference type="Pfam" id="PF13439"/>
    </source>
</evidence>
<dbReference type="Pfam" id="PF13439">
    <property type="entry name" value="Glyco_transf_4"/>
    <property type="match status" value="1"/>
</dbReference>
<sequence>MNILMVVPRLNIGGAESYVATIAMALQRLGITVIVASGGGMLADSLKKQGIRHYHVPIRFSSTFAAWLLEKIVRRHQIDVIHANSAAAGVAAVKLKQRINVPVVYTAHGVFGHNAEEMTLNQCDKIICVSEYVRHYALQKGFGENQLVTVYNGIDLHKFKLHANKATEIREQLDIPENAFTVAIVARIKNLRNKGHADMLHILERYGGAQDWHVLVIGKGNGLWKLKYRIWKQKLGQRVHCLGHRVHVQDILAGVDATVLPSNFETFGLVLLESMAMEKPVVTYAVGGTPEAVDHERTGFLVEKHNLDDLYQRLSMLADDKELRLSMGRQGRQWVESHFDSNDMIKKLVDIYQDVKK</sequence>
<dbReference type="RefSeq" id="WP_223191766.1">
    <property type="nucleotide sequence ID" value="NZ_FQZD01000025.1"/>
</dbReference>
<feature type="domain" description="Glycosyltransferase subfamily 4-like N-terminal" evidence="2">
    <location>
        <begin position="12"/>
        <end position="157"/>
    </location>
</feature>
<evidence type="ECO:0000313" key="3">
    <source>
        <dbReference type="EMBL" id="SHJ53744.1"/>
    </source>
</evidence>
<dbReference type="InterPro" id="IPR050194">
    <property type="entry name" value="Glycosyltransferase_grp1"/>
</dbReference>
<dbReference type="Proteomes" id="UP000322917">
    <property type="component" value="Unassembled WGS sequence"/>
</dbReference>
<dbReference type="Pfam" id="PF00534">
    <property type="entry name" value="Glycos_transf_1"/>
    <property type="match status" value="1"/>
</dbReference>
<dbReference type="AlphaFoldDB" id="A0A1M6K451"/>
<gene>
    <name evidence="3" type="ORF">SAMN02745170_02768</name>
</gene>
<evidence type="ECO:0000313" key="4">
    <source>
        <dbReference type="Proteomes" id="UP000322917"/>
    </source>
</evidence>
<keyword evidence="4" id="KW-1185">Reference proteome</keyword>
<protein>
    <submittedName>
        <fullName evidence="3">Glycosyltransferase involved in cell wall bisynthesis</fullName>
    </submittedName>
</protein>